<dbReference type="InterPro" id="IPR013883">
    <property type="entry name" value="TF_Iwr1_dom"/>
</dbReference>
<comment type="similarity">
    <text evidence="4">Belongs to the IWR1/SLC7A6OS family.</text>
</comment>
<keyword evidence="6" id="KW-0813">Transport</keyword>
<dbReference type="InterPro" id="IPR040218">
    <property type="entry name" value="SLC7A6OS"/>
</dbReference>
<dbReference type="GO" id="GO:0005634">
    <property type="term" value="C:nucleus"/>
    <property type="evidence" value="ECO:0007669"/>
    <property type="project" value="UniProtKB-SubCell"/>
</dbReference>
<comment type="function">
    <text evidence="1">Directs RNA polymerase II nuclear import.</text>
</comment>
<evidence type="ECO:0000256" key="1">
    <source>
        <dbReference type="ARBA" id="ARBA00003202"/>
    </source>
</evidence>
<keyword evidence="8" id="KW-0653">Protein transport</keyword>
<dbReference type="AlphaFoldDB" id="A0A9P0FHM3"/>
<evidence type="ECO:0000313" key="13">
    <source>
        <dbReference type="Proteomes" id="UP001154078"/>
    </source>
</evidence>
<dbReference type="Proteomes" id="UP001154078">
    <property type="component" value="Chromosome 5"/>
</dbReference>
<evidence type="ECO:0000256" key="7">
    <source>
        <dbReference type="ARBA" id="ARBA00022490"/>
    </source>
</evidence>
<evidence type="ECO:0000313" key="12">
    <source>
        <dbReference type="EMBL" id="CAH0556851.1"/>
    </source>
</evidence>
<evidence type="ECO:0000256" key="8">
    <source>
        <dbReference type="ARBA" id="ARBA00022927"/>
    </source>
</evidence>
<keyword evidence="7" id="KW-0963">Cytoplasm</keyword>
<organism evidence="12 13">
    <name type="scientific">Brassicogethes aeneus</name>
    <name type="common">Rape pollen beetle</name>
    <name type="synonym">Meligethes aeneus</name>
    <dbReference type="NCBI Taxonomy" id="1431903"/>
    <lineage>
        <taxon>Eukaryota</taxon>
        <taxon>Metazoa</taxon>
        <taxon>Ecdysozoa</taxon>
        <taxon>Arthropoda</taxon>
        <taxon>Hexapoda</taxon>
        <taxon>Insecta</taxon>
        <taxon>Pterygota</taxon>
        <taxon>Neoptera</taxon>
        <taxon>Endopterygota</taxon>
        <taxon>Coleoptera</taxon>
        <taxon>Polyphaga</taxon>
        <taxon>Cucujiformia</taxon>
        <taxon>Nitidulidae</taxon>
        <taxon>Meligethinae</taxon>
        <taxon>Brassicogethes</taxon>
    </lineage>
</organism>
<reference evidence="12" key="1">
    <citation type="submission" date="2021-12" db="EMBL/GenBank/DDBJ databases">
        <authorList>
            <person name="King R."/>
        </authorList>
    </citation>
    <scope>NUCLEOTIDE SEQUENCE</scope>
</reference>
<dbReference type="EMBL" id="OV121136">
    <property type="protein sequence ID" value="CAH0556851.1"/>
    <property type="molecule type" value="Genomic_DNA"/>
</dbReference>
<dbReference type="PANTHER" id="PTHR31196:SF2">
    <property type="entry name" value="RNA POLYMERASE II NUCLEAR LOCALIZATION PROTEIN SLC7A6OS-RELATED"/>
    <property type="match status" value="1"/>
</dbReference>
<feature type="domain" description="Transcription factor Iwr1" evidence="11">
    <location>
        <begin position="144"/>
        <end position="210"/>
    </location>
</feature>
<dbReference type="Pfam" id="PF08574">
    <property type="entry name" value="Iwr1"/>
    <property type="match status" value="1"/>
</dbReference>
<gene>
    <name evidence="12" type="ORF">MELIAE_LOCUS7706</name>
</gene>
<evidence type="ECO:0000256" key="6">
    <source>
        <dbReference type="ARBA" id="ARBA00022448"/>
    </source>
</evidence>
<keyword evidence="13" id="KW-1185">Reference proteome</keyword>
<evidence type="ECO:0000256" key="9">
    <source>
        <dbReference type="ARBA" id="ARBA00023242"/>
    </source>
</evidence>
<dbReference type="OrthoDB" id="6255506at2759"/>
<evidence type="ECO:0000256" key="10">
    <source>
        <dbReference type="SAM" id="MobiDB-lite"/>
    </source>
</evidence>
<evidence type="ECO:0000256" key="2">
    <source>
        <dbReference type="ARBA" id="ARBA00004123"/>
    </source>
</evidence>
<evidence type="ECO:0000256" key="3">
    <source>
        <dbReference type="ARBA" id="ARBA00004496"/>
    </source>
</evidence>
<feature type="region of interest" description="Disordered" evidence="10">
    <location>
        <begin position="186"/>
        <end position="210"/>
    </location>
</feature>
<comment type="subcellular location">
    <subcellularLocation>
        <location evidence="3">Cytoplasm</location>
    </subcellularLocation>
    <subcellularLocation>
        <location evidence="2">Nucleus</location>
    </subcellularLocation>
</comment>
<proteinExistence type="inferred from homology"/>
<sequence length="304" mass="35002">MSKMAAVFRVKRRLDEEPSEALILNCKKRKTDPDSDSNLSAFLKFAGTVKTEENVLSHIKKYTNDDTKSEFKKHTVNLTDKLRLQKREESKNARYKIVNCYRSNLNDDLENSEVDEKLTIFDIETDCNENSKTVENKNTTSEPDYVYDLYYTNSDDLGDANLEEYVSVCPLDDPLLFGTARENGLQASDSECDSEDSNAENNWRNDYPDESDLESVNENDMVEAMQNVDIKEDLLSSDSGEEGFVYSIDSEAAGFEEDIDESDVQRYGERYARFKARNKIENIESSGVDKDLYYGDIDEEEYYY</sequence>
<evidence type="ECO:0000256" key="4">
    <source>
        <dbReference type="ARBA" id="ARBA00010218"/>
    </source>
</evidence>
<dbReference type="GO" id="GO:0015031">
    <property type="term" value="P:protein transport"/>
    <property type="evidence" value="ECO:0007669"/>
    <property type="project" value="UniProtKB-KW"/>
</dbReference>
<evidence type="ECO:0000259" key="11">
    <source>
        <dbReference type="Pfam" id="PF08574"/>
    </source>
</evidence>
<accession>A0A9P0FHM3</accession>
<evidence type="ECO:0000256" key="5">
    <source>
        <dbReference type="ARBA" id="ARBA00017036"/>
    </source>
</evidence>
<dbReference type="GO" id="GO:0005737">
    <property type="term" value="C:cytoplasm"/>
    <property type="evidence" value="ECO:0007669"/>
    <property type="project" value="UniProtKB-SubCell"/>
</dbReference>
<dbReference type="PANTHER" id="PTHR31196">
    <property type="entry name" value="RNA POLYMERASE II NUCLEAR LOCALIZATION PROTEIN SLC7A6OS-RELATED"/>
    <property type="match status" value="1"/>
</dbReference>
<name>A0A9P0FHM3_BRAAE</name>
<protein>
    <recommendedName>
        <fullName evidence="5">Probable RNA polymerase II nuclear localization protein SLC7A6OS</fullName>
    </recommendedName>
</protein>
<dbReference type="GO" id="GO:0032502">
    <property type="term" value="P:developmental process"/>
    <property type="evidence" value="ECO:0007669"/>
    <property type="project" value="TreeGrafter"/>
</dbReference>
<keyword evidence="9" id="KW-0539">Nucleus</keyword>